<dbReference type="CDD" id="cd01949">
    <property type="entry name" value="GGDEF"/>
    <property type="match status" value="1"/>
</dbReference>
<reference evidence="6 7" key="1">
    <citation type="journal article" date="2016" name="BMC Genomics">
        <title>Combined genomic and structural analyses of a cultured magnetotactic bacterium reveals its niche adaptation to a dynamic environment.</title>
        <authorList>
            <person name="Araujo A.C."/>
            <person name="Morillo V."/>
            <person name="Cypriano J."/>
            <person name="Teixeira L.C."/>
            <person name="Leao P."/>
            <person name="Lyra S."/>
            <person name="Almeida L.G."/>
            <person name="Bazylinski D.A."/>
            <person name="Vasconcellos A.T."/>
            <person name="Abreu F."/>
            <person name="Lins U."/>
        </authorList>
    </citation>
    <scope>NUCLEOTIDE SEQUENCE [LARGE SCALE GENOMIC DNA]</scope>
    <source>
        <strain evidence="6 7">IT-1</strain>
    </source>
</reference>
<gene>
    <name evidence="6" type="ORF">MAIT1_00267</name>
</gene>
<name>A0A1Y2K8N2_9PROT</name>
<protein>
    <recommendedName>
        <fullName evidence="1">diguanylate cyclase</fullName>
        <ecNumber evidence="1">2.7.7.65</ecNumber>
    </recommendedName>
</protein>
<accession>A0A1Y2K8N2</accession>
<organism evidence="6 7">
    <name type="scientific">Magnetofaba australis IT-1</name>
    <dbReference type="NCBI Taxonomy" id="1434232"/>
    <lineage>
        <taxon>Bacteria</taxon>
        <taxon>Pseudomonadati</taxon>
        <taxon>Pseudomonadota</taxon>
        <taxon>Magnetococcia</taxon>
        <taxon>Magnetococcales</taxon>
        <taxon>Magnetococcaceae</taxon>
        <taxon>Magnetofaba</taxon>
    </lineage>
</organism>
<dbReference type="InterPro" id="IPR050469">
    <property type="entry name" value="Diguanylate_Cyclase"/>
</dbReference>
<feature type="domain" description="GGDEF" evidence="5">
    <location>
        <begin position="353"/>
        <end position="481"/>
    </location>
</feature>
<dbReference type="PANTHER" id="PTHR45138:SF9">
    <property type="entry name" value="DIGUANYLATE CYCLASE DGCM-RELATED"/>
    <property type="match status" value="1"/>
</dbReference>
<dbReference type="NCBIfam" id="TIGR00254">
    <property type="entry name" value="GGDEF"/>
    <property type="match status" value="1"/>
</dbReference>
<dbReference type="SUPFAM" id="SSF55073">
    <property type="entry name" value="Nucleotide cyclase"/>
    <property type="match status" value="1"/>
</dbReference>
<evidence type="ECO:0000259" key="5">
    <source>
        <dbReference type="PROSITE" id="PS50887"/>
    </source>
</evidence>
<dbReference type="AlphaFoldDB" id="A0A1Y2K8N2"/>
<dbReference type="EC" id="2.7.7.65" evidence="1"/>
<evidence type="ECO:0000256" key="3">
    <source>
        <dbReference type="SAM" id="MobiDB-lite"/>
    </source>
</evidence>
<dbReference type="PROSITE" id="PS50887">
    <property type="entry name" value="GGDEF"/>
    <property type="match status" value="1"/>
</dbReference>
<dbReference type="Pfam" id="PF00990">
    <property type="entry name" value="GGDEF"/>
    <property type="match status" value="1"/>
</dbReference>
<dbReference type="GO" id="GO:0052621">
    <property type="term" value="F:diguanylate cyclase activity"/>
    <property type="evidence" value="ECO:0007669"/>
    <property type="project" value="UniProtKB-EC"/>
</dbReference>
<evidence type="ECO:0000313" key="7">
    <source>
        <dbReference type="Proteomes" id="UP000194003"/>
    </source>
</evidence>
<dbReference type="InterPro" id="IPR043128">
    <property type="entry name" value="Rev_trsase/Diguanyl_cyclase"/>
</dbReference>
<keyword evidence="4" id="KW-0812">Transmembrane</keyword>
<comment type="catalytic activity">
    <reaction evidence="2">
        <text>2 GTP = 3',3'-c-di-GMP + 2 diphosphate</text>
        <dbReference type="Rhea" id="RHEA:24898"/>
        <dbReference type="ChEBI" id="CHEBI:33019"/>
        <dbReference type="ChEBI" id="CHEBI:37565"/>
        <dbReference type="ChEBI" id="CHEBI:58805"/>
        <dbReference type="EC" id="2.7.7.65"/>
    </reaction>
</comment>
<dbReference type="FunFam" id="3.30.70.270:FF:000001">
    <property type="entry name" value="Diguanylate cyclase domain protein"/>
    <property type="match status" value="1"/>
</dbReference>
<dbReference type="InterPro" id="IPR000160">
    <property type="entry name" value="GGDEF_dom"/>
</dbReference>
<evidence type="ECO:0000256" key="2">
    <source>
        <dbReference type="ARBA" id="ARBA00034247"/>
    </source>
</evidence>
<dbReference type="Gene3D" id="3.30.70.270">
    <property type="match status" value="1"/>
</dbReference>
<feature type="region of interest" description="Disordered" evidence="3">
    <location>
        <begin position="1"/>
        <end position="24"/>
    </location>
</feature>
<comment type="caution">
    <text evidence="6">The sequence shown here is derived from an EMBL/GenBank/DDBJ whole genome shotgun (WGS) entry which is preliminary data.</text>
</comment>
<keyword evidence="7" id="KW-1185">Reference proteome</keyword>
<sequence length="481" mass="53527">MIHYTSEFDPATGEPPMPSAAEPSRPQFQWTIARKVGGLSAVLIFFTLLLLIYSIVTLYRMQGEIGEISRLDLPLTELTNQMEIAHLERQIAMDMLLRLARGELPANPQHTPLQETHKRLQRYSATLNERLSVAATIAQAGYATPSKVSFMAIHQALQEMDSVARKQAERFAAMADDIEAGRPLNVELLAKVEDQETALDHTLERLIDRVESFTERDVTLLSAHESDFLWVNAILGASAVVLGGILTGLVIISIRSNIFRITRHVSDVTQAIVENRPIPAAPLSVNSSDEIGHLAERLSHLVDNLSSNFQKRDELSRHLKKVATTDALTGAFNRVKWDEDQKLAMERARRGHDALSVIMLDIDHFKSVNDTYGHDVGDAVLVETVKRTQQAIRQIDSFYRTGGEEFIILAPSTDLDQARILADKIRLTMADTPFETVGAVTISLGCAQFDRDGDDDVEKLLKRADQALYRAKEGGRNQVCA</sequence>
<dbReference type="SMART" id="SM00267">
    <property type="entry name" value="GGDEF"/>
    <property type="match status" value="1"/>
</dbReference>
<evidence type="ECO:0000256" key="4">
    <source>
        <dbReference type="SAM" id="Phobius"/>
    </source>
</evidence>
<feature type="transmembrane region" description="Helical" evidence="4">
    <location>
        <begin position="228"/>
        <end position="254"/>
    </location>
</feature>
<evidence type="ECO:0000313" key="6">
    <source>
        <dbReference type="EMBL" id="OSM06857.1"/>
    </source>
</evidence>
<keyword evidence="4" id="KW-1133">Transmembrane helix</keyword>
<dbReference type="EMBL" id="LVJN01000015">
    <property type="protein sequence ID" value="OSM06857.1"/>
    <property type="molecule type" value="Genomic_DNA"/>
</dbReference>
<dbReference type="STRING" id="1434232.MAIT1_00267"/>
<feature type="transmembrane region" description="Helical" evidence="4">
    <location>
        <begin position="36"/>
        <end position="59"/>
    </location>
</feature>
<dbReference type="Proteomes" id="UP000194003">
    <property type="component" value="Unassembled WGS sequence"/>
</dbReference>
<proteinExistence type="predicted"/>
<keyword evidence="4" id="KW-0472">Membrane</keyword>
<evidence type="ECO:0000256" key="1">
    <source>
        <dbReference type="ARBA" id="ARBA00012528"/>
    </source>
</evidence>
<dbReference type="InterPro" id="IPR029787">
    <property type="entry name" value="Nucleotide_cyclase"/>
</dbReference>
<dbReference type="PANTHER" id="PTHR45138">
    <property type="entry name" value="REGULATORY COMPONENTS OF SENSORY TRANSDUCTION SYSTEM"/>
    <property type="match status" value="1"/>
</dbReference>